<sequence length="437" mass="47947">MNIKAWVEEVLKGGYEYEVYLERKRKTTIESSDEKLENLIRSQEVGIGIRVFKDKSMGFAYTTDLDQSSVKECVRVAMQICQLTPKDEGFALGSCQNFGDLQTHYDEDGINTPLEDKIALVIDLEKRAKALDSRVKGVRKVSIKELDLEVFCFNSCGLSYNYKGTWYTSMMAVLAEEGVDQSISYDFVGARSLQELPLQSMVEEAVFKATATLKPSPFETKKMSAVLYKDASAMILEAFSPIFLGDSLVKDRTFLKGKEGSEVFSKKLTIIDDGTLKGGFMSLPVDAEGHTTQRKPIVEGGVFKGFLHSTYTAIKSGEAPTGNSIRDSFRSLPVSGITNLYIQPGKTSLEDMLQGEVFLITDLMGLHTVDPISGDFSLGASGIIYEGGKKKKSVRGVVIGGNIKELWSSVVEVGADLKFYGNVGSPSLYIENITVGG</sequence>
<dbReference type="EMBL" id="DSFP01000067">
    <property type="protein sequence ID" value="HEW46573.1"/>
    <property type="molecule type" value="Genomic_DNA"/>
</dbReference>
<dbReference type="GO" id="GO:0006508">
    <property type="term" value="P:proteolysis"/>
    <property type="evidence" value="ECO:0007669"/>
    <property type="project" value="InterPro"/>
</dbReference>
<dbReference type="InterPro" id="IPR045570">
    <property type="entry name" value="Metalloprtase-TldD/E_cen_dom"/>
</dbReference>
<gene>
    <name evidence="5" type="ORF">ENO47_07925</name>
</gene>
<comment type="caution">
    <text evidence="5">The sequence shown here is derived from an EMBL/GenBank/DDBJ whole genome shotgun (WGS) entry which is preliminary data.</text>
</comment>
<organism evidence="5">
    <name type="scientific">Hydrogenobacter sp</name>
    <dbReference type="NCBI Taxonomy" id="2152829"/>
    <lineage>
        <taxon>Bacteria</taxon>
        <taxon>Pseudomonadati</taxon>
        <taxon>Aquificota</taxon>
        <taxon>Aquificia</taxon>
        <taxon>Aquificales</taxon>
        <taxon>Aquificaceae</taxon>
        <taxon>Hydrogenobacter</taxon>
    </lineage>
</organism>
<dbReference type="InterPro" id="IPR002510">
    <property type="entry name" value="Metalloprtase-TldD/E_N"/>
</dbReference>
<dbReference type="InterPro" id="IPR035068">
    <property type="entry name" value="TldD/PmbA_N"/>
</dbReference>
<evidence type="ECO:0000256" key="1">
    <source>
        <dbReference type="ARBA" id="ARBA00005836"/>
    </source>
</evidence>
<feature type="domain" description="Metalloprotease TldD/E N-terminal" evidence="2">
    <location>
        <begin position="17"/>
        <end position="80"/>
    </location>
</feature>
<dbReference type="AlphaFoldDB" id="A0A7C2ZPT5"/>
<name>A0A7C2ZPT5_9AQUI</name>
<dbReference type="InterPro" id="IPR045569">
    <property type="entry name" value="Metalloprtase-TldD/E_C"/>
</dbReference>
<dbReference type="InterPro" id="IPR036059">
    <property type="entry name" value="TldD/PmbA_sf"/>
</dbReference>
<proteinExistence type="inferred from homology"/>
<reference evidence="5" key="1">
    <citation type="journal article" date="2020" name="mSystems">
        <title>Genome- and Community-Level Interaction Insights into Carbon Utilization and Element Cycling Functions of Hydrothermarchaeota in Hydrothermal Sediment.</title>
        <authorList>
            <person name="Zhou Z."/>
            <person name="Liu Y."/>
            <person name="Xu W."/>
            <person name="Pan J."/>
            <person name="Luo Z.H."/>
            <person name="Li M."/>
        </authorList>
    </citation>
    <scope>NUCLEOTIDE SEQUENCE [LARGE SCALE GENOMIC DNA]</scope>
    <source>
        <strain evidence="5">SpSt-132</strain>
    </source>
</reference>
<dbReference type="PANTHER" id="PTHR43421:SF1">
    <property type="entry name" value="METALLOPROTEASE PMBA"/>
    <property type="match status" value="1"/>
</dbReference>
<dbReference type="PANTHER" id="PTHR43421">
    <property type="entry name" value="METALLOPROTEASE PMBA"/>
    <property type="match status" value="1"/>
</dbReference>
<feature type="domain" description="Metalloprotease TldD/E central" evidence="4">
    <location>
        <begin position="111"/>
        <end position="213"/>
    </location>
</feature>
<evidence type="ECO:0000259" key="3">
    <source>
        <dbReference type="Pfam" id="PF19289"/>
    </source>
</evidence>
<dbReference type="SUPFAM" id="SSF111283">
    <property type="entry name" value="Putative modulator of DNA gyrase, PmbA/TldD"/>
    <property type="match status" value="1"/>
</dbReference>
<dbReference type="GO" id="GO:0005829">
    <property type="term" value="C:cytosol"/>
    <property type="evidence" value="ECO:0007669"/>
    <property type="project" value="TreeGrafter"/>
</dbReference>
<dbReference type="Gene3D" id="3.30.2290.10">
    <property type="entry name" value="PmbA/TldD superfamily"/>
    <property type="match status" value="1"/>
</dbReference>
<dbReference type="InterPro" id="IPR047657">
    <property type="entry name" value="PmbA"/>
</dbReference>
<dbReference type="GO" id="GO:0008237">
    <property type="term" value="F:metallopeptidase activity"/>
    <property type="evidence" value="ECO:0007669"/>
    <property type="project" value="InterPro"/>
</dbReference>
<protein>
    <submittedName>
        <fullName evidence="5">TldD/PmbA family protein</fullName>
    </submittedName>
</protein>
<dbReference type="Pfam" id="PF19289">
    <property type="entry name" value="PmbA_TldD_3rd"/>
    <property type="match status" value="1"/>
</dbReference>
<accession>A0A7C2ZPT5</accession>
<feature type="domain" description="Metalloprotease TldD/E C-terminal" evidence="3">
    <location>
        <begin position="220"/>
        <end position="437"/>
    </location>
</feature>
<evidence type="ECO:0000259" key="4">
    <source>
        <dbReference type="Pfam" id="PF19290"/>
    </source>
</evidence>
<dbReference type="Pfam" id="PF01523">
    <property type="entry name" value="PmbA_TldD_1st"/>
    <property type="match status" value="1"/>
</dbReference>
<evidence type="ECO:0000313" key="5">
    <source>
        <dbReference type="EMBL" id="HEW46573.1"/>
    </source>
</evidence>
<dbReference type="Pfam" id="PF19290">
    <property type="entry name" value="PmbA_TldD_2nd"/>
    <property type="match status" value="1"/>
</dbReference>
<evidence type="ECO:0000259" key="2">
    <source>
        <dbReference type="Pfam" id="PF01523"/>
    </source>
</evidence>
<comment type="similarity">
    <text evidence="1">Belongs to the peptidase U62 family.</text>
</comment>